<feature type="domain" description="Sulfotransferase" evidence="6">
    <location>
        <begin position="74"/>
        <end position="276"/>
    </location>
</feature>
<feature type="active site" description="For sulfotransferase activity" evidence="3">
    <location>
        <position position="81"/>
    </location>
</feature>
<comment type="caution">
    <text evidence="7">The sequence shown here is derived from an EMBL/GenBank/DDBJ whole genome shotgun (WGS) entry which is preliminary data.</text>
</comment>
<evidence type="ECO:0000259" key="6">
    <source>
        <dbReference type="Pfam" id="PF00685"/>
    </source>
</evidence>
<name>A0A8S4P8V3_OWEFU</name>
<dbReference type="PANTHER" id="PTHR10605">
    <property type="entry name" value="HEPARAN SULFATE SULFOTRANSFERASE"/>
    <property type="match status" value="1"/>
</dbReference>
<gene>
    <name evidence="7" type="ORF">OFUS_LOCUS15839</name>
</gene>
<reference evidence="7" key="1">
    <citation type="submission" date="2022-03" db="EMBL/GenBank/DDBJ databases">
        <authorList>
            <person name="Martin C."/>
        </authorList>
    </citation>
    <scope>NUCLEOTIDE SEQUENCE</scope>
</reference>
<protein>
    <recommendedName>
        <fullName evidence="6">Sulfotransferase domain-containing protein</fullName>
    </recommendedName>
</protein>
<dbReference type="OrthoDB" id="411451at2759"/>
<evidence type="ECO:0000313" key="8">
    <source>
        <dbReference type="Proteomes" id="UP000749559"/>
    </source>
</evidence>
<feature type="non-terminal residue" evidence="7">
    <location>
        <position position="298"/>
    </location>
</feature>
<feature type="binding site" evidence="4">
    <location>
        <position position="171"/>
    </location>
    <ligand>
        <name>3'-phosphoadenylyl sulfate</name>
        <dbReference type="ChEBI" id="CHEBI:58339"/>
    </ligand>
</feature>
<evidence type="ECO:0000256" key="3">
    <source>
        <dbReference type="PIRSR" id="PIRSR637359-1"/>
    </source>
</evidence>
<accession>A0A8S4P8V3</accession>
<dbReference type="SUPFAM" id="SSF52540">
    <property type="entry name" value="P-loop containing nucleoside triphosphate hydrolases"/>
    <property type="match status" value="1"/>
</dbReference>
<keyword evidence="5" id="KW-1133">Transmembrane helix</keyword>
<evidence type="ECO:0000313" key="7">
    <source>
        <dbReference type="EMBL" id="CAH1790662.1"/>
    </source>
</evidence>
<keyword evidence="5" id="KW-0812">Transmembrane</keyword>
<dbReference type="EMBL" id="CAIIXF020000008">
    <property type="protein sequence ID" value="CAH1790662.1"/>
    <property type="molecule type" value="Genomic_DNA"/>
</dbReference>
<keyword evidence="1" id="KW-0808">Transferase</keyword>
<keyword evidence="5" id="KW-0472">Membrane</keyword>
<evidence type="ECO:0000256" key="2">
    <source>
        <dbReference type="ARBA" id="ARBA00023180"/>
    </source>
</evidence>
<sequence length="298" mass="34177">MTMLLKFGHYSSNLVLFAFGAVILLTNPYIYLMRGNKMTTFLTEKNIPKFKVAEKEKITLGIKTTGKEKKLPGFIIAGFMKCGTQALATFLSYHPKLKRSDKTEVHFFDRIAKLDKSVSYVDLMPEIYPWEMSFEKTPSYADIVNLSTIYNTIPGVKILLQICDPVERTMSAFLHAQENTRKGFIVSKNATFESVVLGINSQVDETCHLIRHGVYVNYIQNFLKYFPRDRILITDMMNLKLNPAITLHQVERFLNISPYFKEKQFYFNPMLNTSCIHTDISNATPIKKSYVECIGTLG</sequence>
<dbReference type="InterPro" id="IPR000863">
    <property type="entry name" value="Sulfotransferase_dom"/>
</dbReference>
<organism evidence="7 8">
    <name type="scientific">Owenia fusiformis</name>
    <name type="common">Polychaete worm</name>
    <dbReference type="NCBI Taxonomy" id="6347"/>
    <lineage>
        <taxon>Eukaryota</taxon>
        <taxon>Metazoa</taxon>
        <taxon>Spiralia</taxon>
        <taxon>Lophotrochozoa</taxon>
        <taxon>Annelida</taxon>
        <taxon>Polychaeta</taxon>
        <taxon>Sedentaria</taxon>
        <taxon>Canalipalpata</taxon>
        <taxon>Sabellida</taxon>
        <taxon>Oweniida</taxon>
        <taxon>Oweniidae</taxon>
        <taxon>Owenia</taxon>
    </lineage>
</organism>
<dbReference type="AlphaFoldDB" id="A0A8S4P8V3"/>
<keyword evidence="8" id="KW-1185">Reference proteome</keyword>
<dbReference type="Pfam" id="PF00685">
    <property type="entry name" value="Sulfotransfer_1"/>
    <property type="match status" value="1"/>
</dbReference>
<dbReference type="InterPro" id="IPR037359">
    <property type="entry name" value="NST/OST"/>
</dbReference>
<dbReference type="PANTHER" id="PTHR10605:SF72">
    <property type="entry name" value="HEPARAN SULFATE 3-O SULFOTRANSFERASE-B, ISOFORM A"/>
    <property type="match status" value="1"/>
</dbReference>
<evidence type="ECO:0000256" key="4">
    <source>
        <dbReference type="PIRSR" id="PIRSR637359-2"/>
    </source>
</evidence>
<dbReference type="Proteomes" id="UP000749559">
    <property type="component" value="Unassembled WGS sequence"/>
</dbReference>
<evidence type="ECO:0000256" key="5">
    <source>
        <dbReference type="SAM" id="Phobius"/>
    </source>
</evidence>
<keyword evidence="2" id="KW-0325">Glycoprotein</keyword>
<proteinExistence type="predicted"/>
<dbReference type="Gene3D" id="3.40.50.300">
    <property type="entry name" value="P-loop containing nucleotide triphosphate hydrolases"/>
    <property type="match status" value="1"/>
</dbReference>
<evidence type="ECO:0000256" key="1">
    <source>
        <dbReference type="ARBA" id="ARBA00022679"/>
    </source>
</evidence>
<dbReference type="InterPro" id="IPR027417">
    <property type="entry name" value="P-loop_NTPase"/>
</dbReference>
<feature type="transmembrane region" description="Helical" evidence="5">
    <location>
        <begin position="12"/>
        <end position="32"/>
    </location>
</feature>
<dbReference type="GO" id="GO:0008467">
    <property type="term" value="F:[heparan sulfate]-glucosamine 3-sulfotransferase activity"/>
    <property type="evidence" value="ECO:0007669"/>
    <property type="project" value="TreeGrafter"/>
</dbReference>